<feature type="domain" description="FAS1" evidence="2">
    <location>
        <begin position="526"/>
        <end position="660"/>
    </location>
</feature>
<dbReference type="Proteomes" id="UP001472866">
    <property type="component" value="Chromosome 09"/>
</dbReference>
<dbReference type="GO" id="GO:0005615">
    <property type="term" value="C:extracellular space"/>
    <property type="evidence" value="ECO:0007669"/>
    <property type="project" value="TreeGrafter"/>
</dbReference>
<organism evidence="3 4">
    <name type="scientific">Chloropicon roscoffensis</name>
    <dbReference type="NCBI Taxonomy" id="1461544"/>
    <lineage>
        <taxon>Eukaryota</taxon>
        <taxon>Viridiplantae</taxon>
        <taxon>Chlorophyta</taxon>
        <taxon>Chloropicophyceae</taxon>
        <taxon>Chloropicales</taxon>
        <taxon>Chloropicaceae</taxon>
        <taxon>Chloropicon</taxon>
    </lineage>
</organism>
<accession>A0AAX4PD37</accession>
<evidence type="ECO:0000313" key="3">
    <source>
        <dbReference type="EMBL" id="WZN64163.1"/>
    </source>
</evidence>
<dbReference type="SMART" id="SM00554">
    <property type="entry name" value="FAS1"/>
    <property type="match status" value="4"/>
</dbReference>
<feature type="chain" id="PRO_5043858999" evidence="1">
    <location>
        <begin position="23"/>
        <end position="909"/>
    </location>
</feature>
<evidence type="ECO:0000259" key="2">
    <source>
        <dbReference type="PROSITE" id="PS50213"/>
    </source>
</evidence>
<proteinExistence type="predicted"/>
<dbReference type="PROSITE" id="PS50213">
    <property type="entry name" value="FAS1"/>
    <property type="match status" value="4"/>
</dbReference>
<dbReference type="InterPro" id="IPR036378">
    <property type="entry name" value="FAS1_dom_sf"/>
</dbReference>
<dbReference type="PANTHER" id="PTHR10900:SF77">
    <property type="entry name" value="FI19380P1"/>
    <property type="match status" value="1"/>
</dbReference>
<keyword evidence="4" id="KW-1185">Reference proteome</keyword>
<dbReference type="Gene3D" id="2.30.180.10">
    <property type="entry name" value="FAS1 domain"/>
    <property type="match status" value="4"/>
</dbReference>
<name>A0AAX4PD37_9CHLO</name>
<dbReference type="SUPFAM" id="SSF82153">
    <property type="entry name" value="FAS1 domain"/>
    <property type="match status" value="4"/>
</dbReference>
<reference evidence="3 4" key="1">
    <citation type="submission" date="2024-03" db="EMBL/GenBank/DDBJ databases">
        <title>Complete genome sequence of the green alga Chloropicon roscoffensis RCC1871.</title>
        <authorList>
            <person name="Lemieux C."/>
            <person name="Pombert J.-F."/>
            <person name="Otis C."/>
            <person name="Turmel M."/>
        </authorList>
    </citation>
    <scope>NUCLEOTIDE SEQUENCE [LARGE SCALE GENOMIC DNA]</scope>
    <source>
        <strain evidence="3 4">RCC1871</strain>
    </source>
</reference>
<feature type="domain" description="FAS1" evidence="2">
    <location>
        <begin position="294"/>
        <end position="428"/>
    </location>
</feature>
<gene>
    <name evidence="3" type="ORF">HKI87_09g57170</name>
</gene>
<evidence type="ECO:0000313" key="4">
    <source>
        <dbReference type="Proteomes" id="UP001472866"/>
    </source>
</evidence>
<feature type="domain" description="FAS1" evidence="2">
    <location>
        <begin position="72"/>
        <end position="206"/>
    </location>
</feature>
<dbReference type="Pfam" id="PF02469">
    <property type="entry name" value="Fasciclin"/>
    <property type="match status" value="4"/>
</dbReference>
<evidence type="ECO:0000256" key="1">
    <source>
        <dbReference type="SAM" id="SignalP"/>
    </source>
</evidence>
<dbReference type="PANTHER" id="PTHR10900">
    <property type="entry name" value="PERIOSTIN-RELATED"/>
    <property type="match status" value="1"/>
</dbReference>
<dbReference type="InterPro" id="IPR050904">
    <property type="entry name" value="Adhesion/Biosynth-related"/>
</dbReference>
<keyword evidence="1" id="KW-0732">Signal</keyword>
<feature type="domain" description="FAS1" evidence="2">
    <location>
        <begin position="744"/>
        <end position="899"/>
    </location>
</feature>
<protein>
    <submittedName>
        <fullName evidence="3">FAS1 domain-containing protein</fullName>
    </submittedName>
</protein>
<feature type="signal peptide" evidence="1">
    <location>
        <begin position="1"/>
        <end position="22"/>
    </location>
</feature>
<dbReference type="EMBL" id="CP151509">
    <property type="protein sequence ID" value="WZN64163.1"/>
    <property type="molecule type" value="Genomic_DNA"/>
</dbReference>
<dbReference type="InterPro" id="IPR000782">
    <property type="entry name" value="FAS1_domain"/>
</dbReference>
<dbReference type="AlphaFoldDB" id="A0AAX4PD37"/>
<sequence>MMMARKNLIATALLAALVLASAMPSRAGRGLLDEAVANATAEEMPAAANATEADGASNFNQGSPDCIKPDVTTGLIDAAAGTPDLSTLVAAIKAAGLENAFDDTSAKVTVFAPTDDAFNAALSALGLTAEDLLASPLLGDILKYHVVGEPYTADMLVDGISLPTLEGSSLMGYNGTTIVAANGNATIAQSDVYTCQGIVQVIDAVMLPQSAIDALSGGGRRSLLQFDAAPNATVEEMPALSMPAVDNATADVMPAMPAANATAEEMPAAANATEADGASNFNQGSPDCIKPDVTTGLIDAAAGTPDLSTLVAAIKAAGLENAFDDTSAKVTVFAPTDDAFNAALSALGLTAEDLLASPLLGDILKYHVVGEPYTADMLVDGISLPTLEGSSLMGYNGTTIVAANGNATIAQSDVYTCQGIVQVIDAVMLPQSAIDALSGGGRRSLLQFDAAPNATVEEMPALSMPAVGNATAEEMPAMPAANATAEEMPAANATAEEMPAAANATEADGASNFNQGSPDCIKPDNTTGLVDAANNSPDHTTLAAAIKAAGLENAYDDTSAKVTAFAPTDDAFNAALSALGLTAEDLLASPLLGDILKYHVVGEPYTADMLVDGISLPTLEGSSLMGYNGTTIVAANGNATIVDSDIYTCQGIVQVIDAVMLPQSAIDALSGGGRRSLLQFDAAPNATVEEMPALSMPAVGNASAEEIPVGDEVAVAPASAETAAETSAGEYNQGVDACIYASSPATLVETASAVPDFSTLVAALQAADLASAFDDMSQKVTVFAPTNAAFEKLFAAENVTAEEVLANKDFLTKVLKYHVAGSVLPFESLVDGESISTLEGEDLGVSTAQVQYTNYAFGFPIGVASTDAKTVVGSASNATIVQGNVWSCNGVIQVIDEVLLPESALSSSQ</sequence>